<keyword evidence="12" id="KW-1185">Reference proteome</keyword>
<evidence type="ECO:0000256" key="7">
    <source>
        <dbReference type="ARBA" id="ARBA00023242"/>
    </source>
</evidence>
<keyword evidence="6" id="KW-0810">Translation regulation</keyword>
<organism evidence="11 12">
    <name type="scientific">Callithrix jacchus</name>
    <name type="common">White-tufted-ear marmoset</name>
    <name type="synonym">Simia Jacchus</name>
    <dbReference type="NCBI Taxonomy" id="9483"/>
    <lineage>
        <taxon>Eukaryota</taxon>
        <taxon>Metazoa</taxon>
        <taxon>Chordata</taxon>
        <taxon>Craniata</taxon>
        <taxon>Vertebrata</taxon>
        <taxon>Euteleostomi</taxon>
        <taxon>Mammalia</taxon>
        <taxon>Eutheria</taxon>
        <taxon>Euarchontoglires</taxon>
        <taxon>Primates</taxon>
        <taxon>Haplorrhini</taxon>
        <taxon>Platyrrhini</taxon>
        <taxon>Cebidae</taxon>
        <taxon>Callitrichinae</taxon>
        <taxon>Callithrix</taxon>
        <taxon>Callithrix</taxon>
    </lineage>
</organism>
<name>F7IG18_CALJA</name>
<sequence length="467" mass="51952">MKGALGSPVAAAGAVMQESFGCVVANRFHQLLDDESDPFDILREAERRRQQQLQRKRRDEAAAAAGAGPRGGRSPAGPSSHRASAGGRRESQKERKTLPAPGAQGPDSPGGGLQAPVGQKRTPRRGEQQGWNDSRGPEGTLERAERRPYREYRPYETERPGDRFDRDRPLRGRGGPRGGIRGRGRGGPGNRVFDAFDQRGKREFERYGGNDKIIVRTEDNMGGCGVRTWGSGKDTSDVEATAPMEEPTVVEESQGAPEEESPAKVPELEVEEETQVQEMTLDEWKNLQEQTRPKPEFNIRKPESTVPSKAVVIHKSKYRDDMVKDDYEDDSHVFRKAANDITSQLEINFGNLPRPGRGARGGNRGGRGRIRRAENYGPRAEVVVSFITSPRPVKVSEQRSFFSLKPDLCVPLESHWCGSQSSCFCSRCKMLPPTQTTLKTSLHFPERVLLPGTEELHCTPMERLFRL</sequence>
<comment type="similarity">
    <text evidence="8">Belongs to the SERBP1-HABP4 family.</text>
</comment>
<dbReference type="Proteomes" id="UP000008225">
    <property type="component" value="Chromosome 1"/>
</dbReference>
<keyword evidence="7" id="KW-0539">Nucleus</keyword>
<dbReference type="STRING" id="9483.ENSCJAP00000023048"/>
<dbReference type="AlphaFoldDB" id="F7IG18"/>
<dbReference type="GO" id="GO:0045948">
    <property type="term" value="P:positive regulation of translational initiation"/>
    <property type="evidence" value="ECO:0007669"/>
    <property type="project" value="Ensembl"/>
</dbReference>
<evidence type="ECO:0000256" key="5">
    <source>
        <dbReference type="ARBA" id="ARBA00022490"/>
    </source>
</evidence>
<feature type="region of interest" description="Disordered" evidence="9">
    <location>
        <begin position="349"/>
        <end position="372"/>
    </location>
</feature>
<feature type="compositionally biased region" description="Basic and acidic residues" evidence="9">
    <location>
        <begin position="140"/>
        <end position="170"/>
    </location>
</feature>
<dbReference type="HOGENOM" id="CLU_037366_0_0_1"/>
<dbReference type="OrthoDB" id="6022699at2759"/>
<proteinExistence type="inferred from homology"/>
<dbReference type="Pfam" id="PF04774">
    <property type="entry name" value="HABP4_PAI-RBP1"/>
    <property type="match status" value="1"/>
</dbReference>
<reference evidence="11" key="3">
    <citation type="submission" date="2025-09" db="UniProtKB">
        <authorList>
            <consortium name="Ensembl"/>
        </authorList>
    </citation>
    <scope>IDENTIFICATION</scope>
</reference>
<evidence type="ECO:0000256" key="8">
    <source>
        <dbReference type="ARBA" id="ARBA00035118"/>
    </source>
</evidence>
<dbReference type="SMART" id="SM01233">
    <property type="entry name" value="HABP4_PAI-RBP1"/>
    <property type="match status" value="1"/>
</dbReference>
<dbReference type="GO" id="GO:0005829">
    <property type="term" value="C:cytosol"/>
    <property type="evidence" value="ECO:0007669"/>
    <property type="project" value="Ensembl"/>
</dbReference>
<dbReference type="Ensembl" id="ENSCJAT00000024384.5">
    <property type="protein sequence ID" value="ENSCJAP00000023048.4"/>
    <property type="gene ID" value="ENSCJAG00000012589.5"/>
</dbReference>
<evidence type="ECO:0000259" key="10">
    <source>
        <dbReference type="SMART" id="SM01233"/>
    </source>
</evidence>
<protein>
    <submittedName>
        <fullName evidence="11">Hyaluronan binding protein 4</fullName>
    </submittedName>
</protein>
<dbReference type="Bgee" id="ENSCJAG00000012589">
    <property type="expression patterns" value="Expressed in heart and 6 other cell types or tissues"/>
</dbReference>
<dbReference type="GO" id="GO:0015030">
    <property type="term" value="C:Cajal body"/>
    <property type="evidence" value="ECO:0007669"/>
    <property type="project" value="UniProtKB-SubCell"/>
</dbReference>
<reference evidence="11" key="2">
    <citation type="submission" date="2025-08" db="UniProtKB">
        <authorList>
            <consortium name="Ensembl"/>
        </authorList>
    </citation>
    <scope>IDENTIFICATION</scope>
</reference>
<dbReference type="InterPro" id="IPR039764">
    <property type="entry name" value="HABP4/SERBP1-like"/>
</dbReference>
<gene>
    <name evidence="11" type="primary">HABP4</name>
</gene>
<feature type="compositionally biased region" description="Basic and acidic residues" evidence="9">
    <location>
        <begin position="87"/>
        <end position="97"/>
    </location>
</feature>
<evidence type="ECO:0000256" key="2">
    <source>
        <dbReference type="ARBA" id="ARBA00004324"/>
    </source>
</evidence>
<feature type="compositionally biased region" description="Low complexity" evidence="9">
    <location>
        <begin position="62"/>
        <end position="80"/>
    </location>
</feature>
<dbReference type="GeneTree" id="ENSGT00520000055591"/>
<evidence type="ECO:0000256" key="3">
    <source>
        <dbReference type="ARBA" id="ARBA00004408"/>
    </source>
</evidence>
<evidence type="ECO:0000313" key="12">
    <source>
        <dbReference type="Proteomes" id="UP000008225"/>
    </source>
</evidence>
<dbReference type="PANTHER" id="PTHR12299">
    <property type="entry name" value="HYALURONIC ACID-BINDING PROTEIN 4"/>
    <property type="match status" value="1"/>
</dbReference>
<dbReference type="GO" id="GO:0097504">
    <property type="term" value="C:Gemini of Cajal bodies"/>
    <property type="evidence" value="ECO:0007669"/>
    <property type="project" value="Ensembl"/>
</dbReference>
<dbReference type="FunCoup" id="F7IG18">
    <property type="interactions" value="1013"/>
</dbReference>
<feature type="region of interest" description="Disordered" evidence="9">
    <location>
        <begin position="226"/>
        <end position="270"/>
    </location>
</feature>
<evidence type="ECO:0000256" key="9">
    <source>
        <dbReference type="SAM" id="MobiDB-lite"/>
    </source>
</evidence>
<dbReference type="GO" id="GO:0031965">
    <property type="term" value="C:nuclear membrane"/>
    <property type="evidence" value="ECO:0007669"/>
    <property type="project" value="Ensembl"/>
</dbReference>
<dbReference type="GeneID" id="100387175"/>
<dbReference type="RefSeq" id="XP_035156320.2">
    <property type="nucleotide sequence ID" value="XM_035300429.2"/>
</dbReference>
<dbReference type="OMA" id="EASAXEN"/>
<comment type="subcellular location">
    <subcellularLocation>
        <location evidence="1">Cytoplasm</location>
        <location evidence="1">Stress granule</location>
    </subcellularLocation>
    <subcellularLocation>
        <location evidence="2">Nucleus speckle</location>
    </subcellularLocation>
    <subcellularLocation>
        <location evidence="3">Nucleus</location>
        <location evidence="3">Cajal body</location>
    </subcellularLocation>
    <subcellularLocation>
        <location evidence="4">Nucleus</location>
        <location evidence="4">Nucleolus</location>
    </subcellularLocation>
</comment>
<dbReference type="GO" id="GO:0010494">
    <property type="term" value="C:cytoplasmic stress granule"/>
    <property type="evidence" value="ECO:0007669"/>
    <property type="project" value="UniProtKB-SubCell"/>
</dbReference>
<dbReference type="GO" id="GO:0033120">
    <property type="term" value="P:positive regulation of RNA splicing"/>
    <property type="evidence" value="ECO:0007669"/>
    <property type="project" value="Ensembl"/>
</dbReference>
<feature type="domain" description="Hyaluronan/mRNA-binding protein" evidence="10">
    <location>
        <begin position="200"/>
        <end position="305"/>
    </location>
</feature>
<accession>F7IG18</accession>
<dbReference type="GO" id="GO:0032183">
    <property type="term" value="F:SUMO binding"/>
    <property type="evidence" value="ECO:0007669"/>
    <property type="project" value="Ensembl"/>
</dbReference>
<reference evidence="11" key="1">
    <citation type="submission" date="2009-03" db="EMBL/GenBank/DDBJ databases">
        <authorList>
            <person name="Warren W."/>
            <person name="Ye L."/>
            <person name="Minx P."/>
            <person name="Worley K."/>
            <person name="Gibbs R."/>
            <person name="Wilson R.K."/>
        </authorList>
    </citation>
    <scope>NUCLEOTIDE SEQUENCE [LARGE SCALE GENOMIC DNA]</scope>
</reference>
<dbReference type="GO" id="GO:0030578">
    <property type="term" value="P:PML body organization"/>
    <property type="evidence" value="ECO:0007669"/>
    <property type="project" value="Ensembl"/>
</dbReference>
<evidence type="ECO:0000313" key="11">
    <source>
        <dbReference type="Ensembl" id="ENSCJAP00000023048.4"/>
    </source>
</evidence>
<dbReference type="InterPro" id="IPR006861">
    <property type="entry name" value="HABP4_PAIRBP1-bd"/>
</dbReference>
<evidence type="ECO:0000256" key="4">
    <source>
        <dbReference type="ARBA" id="ARBA00004604"/>
    </source>
</evidence>
<keyword evidence="5" id="KW-0963">Cytoplasm</keyword>
<evidence type="ECO:0000256" key="6">
    <source>
        <dbReference type="ARBA" id="ARBA00022845"/>
    </source>
</evidence>
<dbReference type="GO" id="GO:0016607">
    <property type="term" value="C:nuclear speck"/>
    <property type="evidence" value="ECO:0007669"/>
    <property type="project" value="UniProtKB-SubCell"/>
</dbReference>
<evidence type="ECO:0000256" key="1">
    <source>
        <dbReference type="ARBA" id="ARBA00004210"/>
    </source>
</evidence>
<dbReference type="InParanoid" id="F7IG18"/>
<dbReference type="CTD" id="22927"/>
<dbReference type="Pfam" id="PF16174">
    <property type="entry name" value="IHABP4_N"/>
    <property type="match status" value="2"/>
</dbReference>
<dbReference type="GO" id="GO:0005730">
    <property type="term" value="C:nucleolus"/>
    <property type="evidence" value="ECO:0007669"/>
    <property type="project" value="UniProtKB-SubCell"/>
</dbReference>
<dbReference type="InterPro" id="IPR032381">
    <property type="entry name" value="IHABP4_N"/>
</dbReference>
<feature type="compositionally biased region" description="Gly residues" evidence="9">
    <location>
        <begin position="172"/>
        <end position="189"/>
    </location>
</feature>
<dbReference type="GO" id="GO:0003723">
    <property type="term" value="F:RNA binding"/>
    <property type="evidence" value="ECO:0007669"/>
    <property type="project" value="InterPro"/>
</dbReference>
<dbReference type="PANTHER" id="PTHR12299:SF30">
    <property type="entry name" value="INTRACELLULAR HYALURONAN-BINDING PROTEIN 4"/>
    <property type="match status" value="1"/>
</dbReference>
<feature type="region of interest" description="Disordered" evidence="9">
    <location>
        <begin position="42"/>
        <end position="197"/>
    </location>
</feature>